<dbReference type="EMBL" id="KN818250">
    <property type="protein sequence ID" value="KIL64326.1"/>
    <property type="molecule type" value="Genomic_DNA"/>
</dbReference>
<reference evidence="3 4" key="1">
    <citation type="submission" date="2014-04" db="EMBL/GenBank/DDBJ databases">
        <title>Evolutionary Origins and Diversification of the Mycorrhizal Mutualists.</title>
        <authorList>
            <consortium name="DOE Joint Genome Institute"/>
            <consortium name="Mycorrhizal Genomics Consortium"/>
            <person name="Kohler A."/>
            <person name="Kuo A."/>
            <person name="Nagy L.G."/>
            <person name="Floudas D."/>
            <person name="Copeland A."/>
            <person name="Barry K.W."/>
            <person name="Cichocki N."/>
            <person name="Veneault-Fourrey C."/>
            <person name="LaButti K."/>
            <person name="Lindquist E.A."/>
            <person name="Lipzen A."/>
            <person name="Lundell T."/>
            <person name="Morin E."/>
            <person name="Murat C."/>
            <person name="Riley R."/>
            <person name="Ohm R."/>
            <person name="Sun H."/>
            <person name="Tunlid A."/>
            <person name="Henrissat B."/>
            <person name="Grigoriev I.V."/>
            <person name="Hibbett D.S."/>
            <person name="Martin F."/>
        </authorList>
    </citation>
    <scope>NUCLEOTIDE SEQUENCE [LARGE SCALE GENOMIC DNA]</scope>
    <source>
        <strain evidence="3 4">Koide BX008</strain>
    </source>
</reference>
<name>A0A0C2X4Y1_AMAMK</name>
<keyword evidence="1" id="KW-0812">Transmembrane</keyword>
<feature type="chain" id="PRO_5002158728" evidence="2">
    <location>
        <begin position="21"/>
        <end position="228"/>
    </location>
</feature>
<evidence type="ECO:0000256" key="2">
    <source>
        <dbReference type="SAM" id="SignalP"/>
    </source>
</evidence>
<evidence type="ECO:0000313" key="4">
    <source>
        <dbReference type="Proteomes" id="UP000054549"/>
    </source>
</evidence>
<organism evidence="3 4">
    <name type="scientific">Amanita muscaria (strain Koide BX008)</name>
    <dbReference type="NCBI Taxonomy" id="946122"/>
    <lineage>
        <taxon>Eukaryota</taxon>
        <taxon>Fungi</taxon>
        <taxon>Dikarya</taxon>
        <taxon>Basidiomycota</taxon>
        <taxon>Agaricomycotina</taxon>
        <taxon>Agaricomycetes</taxon>
        <taxon>Agaricomycetidae</taxon>
        <taxon>Agaricales</taxon>
        <taxon>Pluteineae</taxon>
        <taxon>Amanitaceae</taxon>
        <taxon>Amanita</taxon>
    </lineage>
</organism>
<feature type="transmembrane region" description="Helical" evidence="1">
    <location>
        <begin position="66"/>
        <end position="90"/>
    </location>
</feature>
<feature type="transmembrane region" description="Helical" evidence="1">
    <location>
        <begin position="155"/>
        <end position="174"/>
    </location>
</feature>
<feature type="transmembrane region" description="Helical" evidence="1">
    <location>
        <begin position="113"/>
        <end position="135"/>
    </location>
</feature>
<gene>
    <name evidence="3" type="ORF">M378DRAFT_593612</name>
</gene>
<protein>
    <submittedName>
        <fullName evidence="3">Uncharacterized protein</fullName>
    </submittedName>
</protein>
<keyword evidence="1" id="KW-0472">Membrane</keyword>
<keyword evidence="4" id="KW-1185">Reference proteome</keyword>
<keyword evidence="1" id="KW-1133">Transmembrane helix</keyword>
<evidence type="ECO:0000256" key="1">
    <source>
        <dbReference type="SAM" id="Phobius"/>
    </source>
</evidence>
<dbReference type="InParanoid" id="A0A0C2X4Y1"/>
<keyword evidence="2" id="KW-0732">Signal</keyword>
<feature type="transmembrane region" description="Helical" evidence="1">
    <location>
        <begin position="32"/>
        <end position="54"/>
    </location>
</feature>
<dbReference type="OrthoDB" id="3350812at2759"/>
<evidence type="ECO:0000313" key="3">
    <source>
        <dbReference type="EMBL" id="KIL64326.1"/>
    </source>
</evidence>
<dbReference type="Proteomes" id="UP000054549">
    <property type="component" value="Unassembled WGS sequence"/>
</dbReference>
<dbReference type="AlphaFoldDB" id="A0A0C2X4Y1"/>
<accession>A0A0C2X4Y1</accession>
<feature type="signal peptide" evidence="2">
    <location>
        <begin position="1"/>
        <end position="20"/>
    </location>
</feature>
<sequence length="228" mass="25915">MQCLQFIYVSLLLLDDQLAALSDGACLGLKIAYWGVVVLSFDASEVILTLRTWILCGKQRWVAKMLITFSFILHIVVAIVISLTFAFATFDDIDIPGQPWVDCVLRSSVNKLWVIWLLLLIHDAALCTLLASWAYNECKAKRVSPSVMRIYKEAIMYYLFILVLDLTGLLSTAIHQDELFLSLSLPLVVRQLLTARVVLYSWKKGHIHSDCEQDDLTTLEVDNLESFR</sequence>
<proteinExistence type="predicted"/>
<dbReference type="HOGENOM" id="CLU_105912_0_0_1"/>